<dbReference type="InterPro" id="IPR003586">
    <property type="entry name" value="Hint_dom_C"/>
</dbReference>
<dbReference type="NCBIfam" id="TIGR01443">
    <property type="entry name" value="intein_Cterm"/>
    <property type="match status" value="1"/>
</dbReference>
<protein>
    <recommendedName>
        <fullName evidence="1">Hint domain-containing protein</fullName>
    </recommendedName>
</protein>
<gene>
    <name evidence="2" type="ORF">ACKQTC_08435</name>
</gene>
<comment type="caution">
    <text evidence="2">The sequence shown here is derived from an EMBL/GenBank/DDBJ whole genome shotgun (WGS) entry which is preliminary data.</text>
</comment>
<reference evidence="2 3" key="1">
    <citation type="journal article" date="2016" name="Int. J. Syst. Evol. Microbiol.">
        <title>Peptococcus simiae sp. nov., isolated from rhesus macaque faeces and emended description of the genus Peptococcus.</title>
        <authorList>
            <person name="Shkoporov A.N."/>
            <person name="Efimov B.A."/>
            <person name="Kondova I."/>
            <person name="Ouwerling B."/>
            <person name="Chaplin A.V."/>
            <person name="Shcherbakova V.A."/>
            <person name="Langermans J.A.M."/>
        </authorList>
    </citation>
    <scope>NUCLEOTIDE SEQUENCE [LARGE SCALE GENOMIC DNA]</scope>
    <source>
        <strain evidence="2 3">M108</strain>
    </source>
</reference>
<dbReference type="Proteomes" id="UP001631949">
    <property type="component" value="Unassembled WGS sequence"/>
</dbReference>
<dbReference type="RefSeq" id="WP_408978007.1">
    <property type="nucleotide sequence ID" value="NZ_JBJUVG010000016.1"/>
</dbReference>
<organism evidence="2 3">
    <name type="scientific">Peptococcus simiae</name>
    <dbReference type="NCBI Taxonomy" id="1643805"/>
    <lineage>
        <taxon>Bacteria</taxon>
        <taxon>Bacillati</taxon>
        <taxon>Bacillota</taxon>
        <taxon>Clostridia</taxon>
        <taxon>Eubacteriales</taxon>
        <taxon>Peptococcaceae</taxon>
        <taxon>Peptococcus</taxon>
    </lineage>
</organism>
<dbReference type="PROSITE" id="PS50818">
    <property type="entry name" value="INTEIN_C_TER"/>
    <property type="match status" value="1"/>
</dbReference>
<evidence type="ECO:0000313" key="3">
    <source>
        <dbReference type="Proteomes" id="UP001631949"/>
    </source>
</evidence>
<evidence type="ECO:0000313" key="2">
    <source>
        <dbReference type="EMBL" id="MFM9414393.1"/>
    </source>
</evidence>
<keyword evidence="3" id="KW-1185">Reference proteome</keyword>
<dbReference type="InterPro" id="IPR036844">
    <property type="entry name" value="Hint_dom_sf"/>
</dbReference>
<proteinExistence type="predicted"/>
<dbReference type="InterPro" id="IPR030934">
    <property type="entry name" value="Intein_C"/>
</dbReference>
<sequence>MLFVGNFLRPTDISSKKPAEELVQIDYVPVKSVTFVGRDDVYNLEVQEHNNFAVNGGYIVHNCIDATRYSLERHIRGANFKLKGKR</sequence>
<accession>A0ABW9H2D4</accession>
<evidence type="ECO:0000259" key="1">
    <source>
        <dbReference type="SMART" id="SM00305"/>
    </source>
</evidence>
<dbReference type="Gene3D" id="2.170.16.10">
    <property type="entry name" value="Hedgehog/Intein (Hint) domain"/>
    <property type="match status" value="1"/>
</dbReference>
<name>A0ABW9H2D4_9FIRM</name>
<dbReference type="SUPFAM" id="SSF51294">
    <property type="entry name" value="Hedgehog/intein (Hint) domain"/>
    <property type="match status" value="1"/>
</dbReference>
<feature type="domain" description="Hint" evidence="1">
    <location>
        <begin position="22"/>
        <end position="68"/>
    </location>
</feature>
<dbReference type="SMART" id="SM00305">
    <property type="entry name" value="HintC"/>
    <property type="match status" value="1"/>
</dbReference>
<dbReference type="EMBL" id="JBJUVG010000016">
    <property type="protein sequence ID" value="MFM9414393.1"/>
    <property type="molecule type" value="Genomic_DNA"/>
</dbReference>